<proteinExistence type="inferred from homology"/>
<dbReference type="PRINTS" id="PR00724">
    <property type="entry name" value="CRBOXYPTASEC"/>
</dbReference>
<keyword evidence="3" id="KW-0645">Protease</keyword>
<gene>
    <name evidence="8" type="ORF">B0A48_15419</name>
</gene>
<keyword evidence="4" id="KW-0378">Hydrolase</keyword>
<keyword evidence="2" id="KW-0121">Carboxypeptidase</keyword>
<feature type="chain" id="PRO_5012573896" description="Carboxypeptidase S1 A" evidence="7">
    <location>
        <begin position="19"/>
        <end position="567"/>
    </location>
</feature>
<dbReference type="InParanoid" id="A0A1V8SI40"/>
<evidence type="ECO:0000313" key="9">
    <source>
        <dbReference type="Proteomes" id="UP000192596"/>
    </source>
</evidence>
<dbReference type="EMBL" id="NAJO01000044">
    <property type="protein sequence ID" value="OQN98753.1"/>
    <property type="molecule type" value="Genomic_DNA"/>
</dbReference>
<dbReference type="GO" id="GO:0004185">
    <property type="term" value="F:serine-type carboxypeptidase activity"/>
    <property type="evidence" value="ECO:0007669"/>
    <property type="project" value="InterPro"/>
</dbReference>
<sequence>MLPTFLFSAALLTSSSIAQFVPTPTDLITKVGYYNQHVRYKEVPEGICELTPGVKSFSGYVNAPLTVWINGGPGSSSMIGLFEELGPCSINADGEVVNNPYAWNNVSNMLFIDHPAQVGFSYSKPVSAYVDSSSGSIVTLPDATCPDYATGSCGTFSYPNETDTANSTQGAAPSMWKTLQGFMGAFPQYSRNEFNFATESYGGHYGPVFNEYIETQNALIRKGQLPGAHHISLSTVLIGNGWYDPLIQYQAYYNFTVSPGNTYDYSPYNQSIQSQVYNALYGAGNCYDQTIYCYKSGINSICAAADNFCANNVEAVLDNIPGRDEYDIRELAPDPFPYGYWRAYLNSEKVQKALGAFVNYTSDGGNTVYNAFVNTGDDDRESGTIEACRALVSQGVYVVQFAGDADYNCNWLGGQAVAEEIDAPGYCNAGYVDMKTSDHITHGQVKQSANFAFARIYESGHEVPFYQPLAALELFERGIGRKDIATGKYDVRRGYITKGTAESTFREGNGTVQFDVLPDDAIYNTTLNAPNPTGNATTKAKRDAHGWKPTRSMQSPMKRRSLGAKPV</sequence>
<keyword evidence="5" id="KW-0325">Glycoprotein</keyword>
<dbReference type="OrthoDB" id="443318at2759"/>
<feature type="region of interest" description="Disordered" evidence="6">
    <location>
        <begin position="526"/>
        <end position="567"/>
    </location>
</feature>
<comment type="similarity">
    <text evidence="1">Belongs to the peptidase S10 family.</text>
</comment>
<name>A0A1V8SI40_9PEZI</name>
<evidence type="ECO:0000256" key="5">
    <source>
        <dbReference type="ARBA" id="ARBA00023180"/>
    </source>
</evidence>
<feature type="signal peptide" evidence="7">
    <location>
        <begin position="1"/>
        <end position="18"/>
    </location>
</feature>
<dbReference type="GO" id="GO:0000324">
    <property type="term" value="C:fungal-type vacuole"/>
    <property type="evidence" value="ECO:0007669"/>
    <property type="project" value="TreeGrafter"/>
</dbReference>
<accession>A0A1V8SI40</accession>
<dbReference type="STRING" id="1507870.A0A1V8SI40"/>
<dbReference type="InterPro" id="IPR001563">
    <property type="entry name" value="Peptidase_S10"/>
</dbReference>
<evidence type="ECO:0000256" key="3">
    <source>
        <dbReference type="ARBA" id="ARBA00022670"/>
    </source>
</evidence>
<evidence type="ECO:0000313" key="8">
    <source>
        <dbReference type="EMBL" id="OQN98753.1"/>
    </source>
</evidence>
<dbReference type="PANTHER" id="PTHR11802:SF64">
    <property type="entry name" value="CARBOXYPEPTIDASE"/>
    <property type="match status" value="1"/>
</dbReference>
<dbReference type="Pfam" id="PF00450">
    <property type="entry name" value="Peptidase_S10"/>
    <property type="match status" value="2"/>
</dbReference>
<evidence type="ECO:0000256" key="7">
    <source>
        <dbReference type="SAM" id="SignalP"/>
    </source>
</evidence>
<dbReference type="GO" id="GO:0006508">
    <property type="term" value="P:proteolysis"/>
    <property type="evidence" value="ECO:0007669"/>
    <property type="project" value="UniProtKB-KW"/>
</dbReference>
<feature type="compositionally biased region" description="Polar residues" evidence="6">
    <location>
        <begin position="526"/>
        <end position="538"/>
    </location>
</feature>
<keyword evidence="7" id="KW-0732">Signal</keyword>
<evidence type="ECO:0000256" key="1">
    <source>
        <dbReference type="ARBA" id="ARBA00009431"/>
    </source>
</evidence>
<evidence type="ECO:0000256" key="2">
    <source>
        <dbReference type="ARBA" id="ARBA00022645"/>
    </source>
</evidence>
<dbReference type="Gene3D" id="1.10.287.410">
    <property type="match status" value="1"/>
</dbReference>
<dbReference type="SUPFAM" id="SSF53474">
    <property type="entry name" value="alpha/beta-Hydrolases"/>
    <property type="match status" value="1"/>
</dbReference>
<feature type="compositionally biased region" description="Basic residues" evidence="6">
    <location>
        <begin position="557"/>
        <end position="567"/>
    </location>
</feature>
<dbReference type="InterPro" id="IPR029058">
    <property type="entry name" value="AB_hydrolase_fold"/>
</dbReference>
<keyword evidence="9" id="KW-1185">Reference proteome</keyword>
<dbReference type="PANTHER" id="PTHR11802">
    <property type="entry name" value="SERINE PROTEASE FAMILY S10 SERINE CARBOXYPEPTIDASE"/>
    <property type="match status" value="1"/>
</dbReference>
<protein>
    <recommendedName>
        <fullName evidence="10">Carboxypeptidase S1 A</fullName>
    </recommendedName>
</protein>
<organism evidence="8 9">
    <name type="scientific">Cryoendolithus antarcticus</name>
    <dbReference type="NCBI Taxonomy" id="1507870"/>
    <lineage>
        <taxon>Eukaryota</taxon>
        <taxon>Fungi</taxon>
        <taxon>Dikarya</taxon>
        <taxon>Ascomycota</taxon>
        <taxon>Pezizomycotina</taxon>
        <taxon>Dothideomycetes</taxon>
        <taxon>Dothideomycetidae</taxon>
        <taxon>Cladosporiales</taxon>
        <taxon>Cladosporiaceae</taxon>
        <taxon>Cryoendolithus</taxon>
    </lineage>
</organism>
<comment type="caution">
    <text evidence="8">The sequence shown here is derived from an EMBL/GenBank/DDBJ whole genome shotgun (WGS) entry which is preliminary data.</text>
</comment>
<reference evidence="9" key="1">
    <citation type="submission" date="2017-03" db="EMBL/GenBank/DDBJ databases">
        <title>Genomes of endolithic fungi from Antarctica.</title>
        <authorList>
            <person name="Coleine C."/>
            <person name="Masonjones S."/>
            <person name="Stajich J.E."/>
        </authorList>
    </citation>
    <scope>NUCLEOTIDE SEQUENCE [LARGE SCALE GENOMIC DNA]</scope>
    <source>
        <strain evidence="9">CCFEE 5527</strain>
    </source>
</reference>
<dbReference type="Proteomes" id="UP000192596">
    <property type="component" value="Unassembled WGS sequence"/>
</dbReference>
<evidence type="ECO:0000256" key="4">
    <source>
        <dbReference type="ARBA" id="ARBA00022801"/>
    </source>
</evidence>
<dbReference type="Gene3D" id="3.40.50.1820">
    <property type="entry name" value="alpha/beta hydrolase"/>
    <property type="match status" value="2"/>
</dbReference>
<evidence type="ECO:0000256" key="6">
    <source>
        <dbReference type="SAM" id="MobiDB-lite"/>
    </source>
</evidence>
<dbReference type="AlphaFoldDB" id="A0A1V8SI40"/>
<evidence type="ECO:0008006" key="10">
    <source>
        <dbReference type="Google" id="ProtNLM"/>
    </source>
</evidence>